<keyword evidence="1" id="KW-0472">Membrane</keyword>
<sequence>MADPALIKIAVEAAIQVAKDEESRKRLLAIILAPTIFLLILIAFILYLVTSPLSMLTGWLVGDEISVVEEFQRDYGFNQSIGIYDADYVAGSGQSYEGVTLGSEGETQVVYFSQFDERWRDQNYGPDKIGTHGCGPTSMSIVVSTLTGESVETPAMAQWAYDNGYCCPGNGSYHTLIPSAAANWGLQVESNLSAQGLVDALSSGKLVVAIMAKGHFTSGGHFIVLRGVTAEGKILVADPASIDRSNQEWELSIILDEARRGAGAGGPFWAISR</sequence>
<keyword evidence="1" id="KW-1133">Transmembrane helix</keyword>
<dbReference type="RefSeq" id="WP_055163327.1">
    <property type="nucleotide sequence ID" value="NZ_CABJFX010000035.1"/>
</dbReference>
<dbReference type="GO" id="GO:0016787">
    <property type="term" value="F:hydrolase activity"/>
    <property type="evidence" value="ECO:0007669"/>
    <property type="project" value="UniProtKB-KW"/>
</dbReference>
<proteinExistence type="predicted"/>
<evidence type="ECO:0000259" key="2">
    <source>
        <dbReference type="Pfam" id="PF13529"/>
    </source>
</evidence>
<organism evidence="3 4">
    <name type="scientific">Roseburia inulinivorans</name>
    <dbReference type="NCBI Taxonomy" id="360807"/>
    <lineage>
        <taxon>Bacteria</taxon>
        <taxon>Bacillati</taxon>
        <taxon>Bacillota</taxon>
        <taxon>Clostridia</taxon>
        <taxon>Lachnospirales</taxon>
        <taxon>Lachnospiraceae</taxon>
        <taxon>Roseburia</taxon>
    </lineage>
</organism>
<evidence type="ECO:0000256" key="1">
    <source>
        <dbReference type="SAM" id="Phobius"/>
    </source>
</evidence>
<dbReference type="InterPro" id="IPR039564">
    <property type="entry name" value="Peptidase_C39-like"/>
</dbReference>
<gene>
    <name evidence="3" type="ORF">DW914_15375</name>
</gene>
<dbReference type="Gene3D" id="3.90.70.10">
    <property type="entry name" value="Cysteine proteinases"/>
    <property type="match status" value="1"/>
</dbReference>
<accession>A0A3R6E398</accession>
<reference evidence="3 4" key="1">
    <citation type="submission" date="2018-08" db="EMBL/GenBank/DDBJ databases">
        <title>A genome reference for cultivated species of the human gut microbiota.</title>
        <authorList>
            <person name="Zou Y."/>
            <person name="Xue W."/>
            <person name="Luo G."/>
        </authorList>
    </citation>
    <scope>NUCLEOTIDE SEQUENCE [LARGE SCALE GENOMIC DNA]</scope>
    <source>
        <strain evidence="3 4">AM42-1AC</strain>
    </source>
</reference>
<keyword evidence="1" id="KW-0812">Transmembrane</keyword>
<comment type="caution">
    <text evidence="3">The sequence shown here is derived from an EMBL/GenBank/DDBJ whole genome shotgun (WGS) entry which is preliminary data.</text>
</comment>
<dbReference type="EMBL" id="QSFX01000035">
    <property type="protein sequence ID" value="RHA84195.1"/>
    <property type="molecule type" value="Genomic_DNA"/>
</dbReference>
<dbReference type="Proteomes" id="UP000283492">
    <property type="component" value="Unassembled WGS sequence"/>
</dbReference>
<protein>
    <submittedName>
        <fullName evidence="3">Murein hydrolase</fullName>
    </submittedName>
</protein>
<name>A0A3R6E398_9FIRM</name>
<dbReference type="Pfam" id="PF13529">
    <property type="entry name" value="Peptidase_C39_2"/>
    <property type="match status" value="1"/>
</dbReference>
<evidence type="ECO:0000313" key="4">
    <source>
        <dbReference type="Proteomes" id="UP000283492"/>
    </source>
</evidence>
<keyword evidence="3" id="KW-0378">Hydrolase</keyword>
<feature type="transmembrane region" description="Helical" evidence="1">
    <location>
        <begin position="27"/>
        <end position="49"/>
    </location>
</feature>
<evidence type="ECO:0000313" key="3">
    <source>
        <dbReference type="EMBL" id="RHA84195.1"/>
    </source>
</evidence>
<feature type="domain" description="Peptidase C39-like" evidence="2">
    <location>
        <begin position="108"/>
        <end position="240"/>
    </location>
</feature>
<dbReference type="AlphaFoldDB" id="A0A3R6E398"/>